<dbReference type="GO" id="GO:0000750">
    <property type="term" value="P:pheromone-dependent signal transduction involved in conjugation with cellular fusion"/>
    <property type="evidence" value="ECO:0007669"/>
    <property type="project" value="TreeGrafter"/>
</dbReference>
<feature type="compositionally biased region" description="Polar residues" evidence="1">
    <location>
        <begin position="325"/>
        <end position="346"/>
    </location>
</feature>
<dbReference type="CDD" id="cd14939">
    <property type="entry name" value="7tmD_STE2"/>
    <property type="match status" value="1"/>
</dbReference>
<dbReference type="EMBL" id="AZGY01000011">
    <property type="protein sequence ID" value="KZZ94384.1"/>
    <property type="molecule type" value="Genomic_DNA"/>
</dbReference>
<name>A0A168AUR9_9HYPO</name>
<feature type="transmembrane region" description="Helical" evidence="2">
    <location>
        <begin position="70"/>
        <end position="88"/>
    </location>
</feature>
<dbReference type="PRINTS" id="PR00250">
    <property type="entry name" value="GPCRSTE2"/>
</dbReference>
<dbReference type="PANTHER" id="PTHR28009:SF1">
    <property type="entry name" value="PHEROMONE ALPHA FACTOR RECEPTOR"/>
    <property type="match status" value="1"/>
</dbReference>
<dbReference type="AlphaFoldDB" id="A0A168AUR9"/>
<dbReference type="InterPro" id="IPR000366">
    <property type="entry name" value="GPCR_STE2"/>
</dbReference>
<dbReference type="GO" id="GO:0004932">
    <property type="term" value="F:mating-type factor pheromone receptor activity"/>
    <property type="evidence" value="ECO:0007669"/>
    <property type="project" value="InterPro"/>
</dbReference>
<keyword evidence="2" id="KW-1133">Transmembrane helix</keyword>
<accession>A0A168AUR9</accession>
<keyword evidence="3" id="KW-0675">Receptor</keyword>
<reference evidence="3 4" key="1">
    <citation type="journal article" date="2016" name="Genome Biol. Evol.">
        <title>Divergent and convergent evolution of fungal pathogenicity.</title>
        <authorList>
            <person name="Shang Y."/>
            <person name="Xiao G."/>
            <person name="Zheng P."/>
            <person name="Cen K."/>
            <person name="Zhan S."/>
            <person name="Wang C."/>
        </authorList>
    </citation>
    <scope>NUCLEOTIDE SEQUENCE [LARGE SCALE GENOMIC DNA]</scope>
    <source>
        <strain evidence="3 4">RCEF 2490</strain>
    </source>
</reference>
<keyword evidence="4" id="KW-1185">Reference proteome</keyword>
<gene>
    <name evidence="3" type="ORF">AAL_05351</name>
</gene>
<dbReference type="Pfam" id="PF02116">
    <property type="entry name" value="STE2"/>
    <property type="match status" value="1"/>
</dbReference>
<evidence type="ECO:0000313" key="3">
    <source>
        <dbReference type="EMBL" id="KZZ94384.1"/>
    </source>
</evidence>
<evidence type="ECO:0000313" key="4">
    <source>
        <dbReference type="Proteomes" id="UP000078544"/>
    </source>
</evidence>
<comment type="caution">
    <text evidence="3">The sequence shown here is derived from an EMBL/GenBank/DDBJ whole genome shotgun (WGS) entry which is preliminary data.</text>
</comment>
<proteinExistence type="predicted"/>
<organism evidence="3 4">
    <name type="scientific">Moelleriella libera RCEF 2490</name>
    <dbReference type="NCBI Taxonomy" id="1081109"/>
    <lineage>
        <taxon>Eukaryota</taxon>
        <taxon>Fungi</taxon>
        <taxon>Dikarya</taxon>
        <taxon>Ascomycota</taxon>
        <taxon>Pezizomycotina</taxon>
        <taxon>Sordariomycetes</taxon>
        <taxon>Hypocreomycetidae</taxon>
        <taxon>Hypocreales</taxon>
        <taxon>Clavicipitaceae</taxon>
        <taxon>Moelleriella</taxon>
    </lineage>
</organism>
<evidence type="ECO:0000256" key="1">
    <source>
        <dbReference type="SAM" id="MobiDB-lite"/>
    </source>
</evidence>
<protein>
    <submittedName>
        <fullName evidence="3">Pheromone receptor</fullName>
    </submittedName>
</protein>
<feature type="transmembrane region" description="Helical" evidence="2">
    <location>
        <begin position="147"/>
        <end position="170"/>
    </location>
</feature>
<feature type="transmembrane region" description="Helical" evidence="2">
    <location>
        <begin position="108"/>
        <end position="135"/>
    </location>
</feature>
<feature type="compositionally biased region" description="Basic and acidic residues" evidence="1">
    <location>
        <begin position="369"/>
        <end position="384"/>
    </location>
</feature>
<sequence length="384" mass="42244">MTNVTITPGTATFLMGEEPISVPIPDLDAFYDEKISIASNYSVQLGAVLVVLIVMLVMTPIAKLRRLYSMLLLAGLVICITRQGFMVADGLGPYNHFYENWTQDESLIPWFYSCRTVVGHVFSLLLVLVIQVILMQQAWTMVSLWPLTVKVSLVCLSALISLVAIGWRFAFSVMQMKYALGLLQARDYIWLIYTALIVNTLAMSWYCALFNVKLVLHLLANRGILSASTQLTPMEVLIMTNGILMIVPVLFAGLEWANFTNFEAATLSQSSVVIILPIGTLAAQQLTARTNLTGVRGNDDTSGGVSKQGGRQDKEAPRFKALATNGASDTTGNGGLQSPNNMSINRSPRPDHFDWELQQIDSEGGNTDLIERSDTELQQKEISA</sequence>
<evidence type="ECO:0000256" key="2">
    <source>
        <dbReference type="SAM" id="Phobius"/>
    </source>
</evidence>
<feature type="region of interest" description="Disordered" evidence="1">
    <location>
        <begin position="293"/>
        <end position="384"/>
    </location>
</feature>
<dbReference type="Proteomes" id="UP000078544">
    <property type="component" value="Unassembled WGS sequence"/>
</dbReference>
<dbReference type="PANTHER" id="PTHR28009">
    <property type="entry name" value="PHEROMONE ALPHA FACTOR RECEPTOR"/>
    <property type="match status" value="1"/>
</dbReference>
<dbReference type="InterPro" id="IPR027458">
    <property type="entry name" value="STE2_TM1-TM2_sf"/>
</dbReference>
<feature type="transmembrane region" description="Helical" evidence="2">
    <location>
        <begin position="236"/>
        <end position="254"/>
    </location>
</feature>
<keyword evidence="2" id="KW-0812">Transmembrane</keyword>
<dbReference type="OrthoDB" id="5402633at2759"/>
<feature type="transmembrane region" description="Helical" evidence="2">
    <location>
        <begin position="190"/>
        <end position="216"/>
    </location>
</feature>
<feature type="transmembrane region" description="Helical" evidence="2">
    <location>
        <begin position="41"/>
        <end position="58"/>
    </location>
</feature>
<keyword evidence="2" id="KW-0472">Membrane</keyword>
<dbReference type="GO" id="GO:0038038">
    <property type="term" value="C:G protein-coupled receptor homodimeric complex"/>
    <property type="evidence" value="ECO:0007669"/>
    <property type="project" value="TreeGrafter"/>
</dbReference>
<dbReference type="STRING" id="1081109.A0A168AUR9"/>
<dbReference type="Gene3D" id="1.10.287.920">
    <property type="entry name" value="Pheromone alpha factor receptor"/>
    <property type="match status" value="1"/>
</dbReference>